<keyword evidence="14" id="KW-1185">Reference proteome</keyword>
<evidence type="ECO:0000256" key="4">
    <source>
        <dbReference type="ARBA" id="ARBA00023015"/>
    </source>
</evidence>
<keyword evidence="4" id="KW-0805">Transcription regulation</keyword>
<feature type="domain" description="CCT" evidence="12">
    <location>
        <begin position="665"/>
        <end position="707"/>
    </location>
</feature>
<dbReference type="Pfam" id="PF00072">
    <property type="entry name" value="Response_reg"/>
    <property type="match status" value="1"/>
</dbReference>
<dbReference type="Gene3D" id="3.40.50.2300">
    <property type="match status" value="1"/>
</dbReference>
<dbReference type="InterPro" id="IPR045279">
    <property type="entry name" value="ARR-like"/>
</dbReference>
<feature type="compositionally biased region" description="Low complexity" evidence="10">
    <location>
        <begin position="473"/>
        <end position="499"/>
    </location>
</feature>
<evidence type="ECO:0000313" key="14">
    <source>
        <dbReference type="Proteomes" id="UP000325315"/>
    </source>
</evidence>
<dbReference type="GO" id="GO:0005634">
    <property type="term" value="C:nucleus"/>
    <property type="evidence" value="ECO:0007669"/>
    <property type="project" value="UniProtKB-SubCell"/>
</dbReference>
<name>A0A5B6V4H0_9ROSI</name>
<evidence type="ECO:0000256" key="8">
    <source>
        <dbReference type="PROSITE-ProRule" id="PRU00169"/>
    </source>
</evidence>
<protein>
    <submittedName>
        <fullName evidence="13">Two-component response regulator-like PRR37 isoform X2</fullName>
    </submittedName>
</protein>
<dbReference type="PROSITE" id="PS50110">
    <property type="entry name" value="RESPONSE_REGULATORY"/>
    <property type="match status" value="1"/>
</dbReference>
<dbReference type="EMBL" id="SMMG02000008">
    <property type="protein sequence ID" value="KAA3464109.1"/>
    <property type="molecule type" value="Genomic_DNA"/>
</dbReference>
<feature type="compositionally biased region" description="Polar residues" evidence="10">
    <location>
        <begin position="232"/>
        <end position="241"/>
    </location>
</feature>
<feature type="compositionally biased region" description="Polar residues" evidence="10">
    <location>
        <begin position="441"/>
        <end position="472"/>
    </location>
</feature>
<dbReference type="SMART" id="SM00448">
    <property type="entry name" value="REC"/>
    <property type="match status" value="1"/>
</dbReference>
<keyword evidence="6" id="KW-0804">Transcription</keyword>
<comment type="caution">
    <text evidence="13">The sequence shown here is derived from an EMBL/GenBank/DDBJ whole genome shotgun (WGS) entry which is preliminary data.</text>
</comment>
<evidence type="ECO:0000256" key="3">
    <source>
        <dbReference type="ARBA" id="ARBA00023012"/>
    </source>
</evidence>
<feature type="domain" description="Response regulatory" evidence="11">
    <location>
        <begin position="61"/>
        <end position="179"/>
    </location>
</feature>
<organism evidence="13 14">
    <name type="scientific">Gossypium australe</name>
    <dbReference type="NCBI Taxonomy" id="47621"/>
    <lineage>
        <taxon>Eukaryota</taxon>
        <taxon>Viridiplantae</taxon>
        <taxon>Streptophyta</taxon>
        <taxon>Embryophyta</taxon>
        <taxon>Tracheophyta</taxon>
        <taxon>Spermatophyta</taxon>
        <taxon>Magnoliopsida</taxon>
        <taxon>eudicotyledons</taxon>
        <taxon>Gunneridae</taxon>
        <taxon>Pentapetalae</taxon>
        <taxon>rosids</taxon>
        <taxon>malvids</taxon>
        <taxon>Malvales</taxon>
        <taxon>Malvaceae</taxon>
        <taxon>Malvoideae</taxon>
        <taxon>Gossypium</taxon>
    </lineage>
</organism>
<evidence type="ECO:0000256" key="5">
    <source>
        <dbReference type="ARBA" id="ARBA00023108"/>
    </source>
</evidence>
<feature type="region of interest" description="Disordered" evidence="10">
    <location>
        <begin position="441"/>
        <end position="539"/>
    </location>
</feature>
<evidence type="ECO:0000256" key="2">
    <source>
        <dbReference type="ARBA" id="ARBA00010330"/>
    </source>
</evidence>
<feature type="compositionally biased region" description="Polar residues" evidence="10">
    <location>
        <begin position="513"/>
        <end position="523"/>
    </location>
</feature>
<feature type="region of interest" description="Disordered" evidence="10">
    <location>
        <begin position="184"/>
        <end position="262"/>
    </location>
</feature>
<evidence type="ECO:0000256" key="7">
    <source>
        <dbReference type="ARBA" id="ARBA00023242"/>
    </source>
</evidence>
<dbReference type="InterPro" id="IPR001789">
    <property type="entry name" value="Sig_transdc_resp-reg_receiver"/>
</dbReference>
<dbReference type="PANTHER" id="PTHR43874">
    <property type="entry name" value="TWO-COMPONENT RESPONSE REGULATOR"/>
    <property type="match status" value="1"/>
</dbReference>
<dbReference type="GO" id="GO:0009736">
    <property type="term" value="P:cytokinin-activated signaling pathway"/>
    <property type="evidence" value="ECO:0007669"/>
    <property type="project" value="InterPro"/>
</dbReference>
<evidence type="ECO:0000256" key="9">
    <source>
        <dbReference type="PROSITE-ProRule" id="PRU00357"/>
    </source>
</evidence>
<dbReference type="PROSITE" id="PS51017">
    <property type="entry name" value="CCT"/>
    <property type="match status" value="1"/>
</dbReference>
<dbReference type="SUPFAM" id="SSF52172">
    <property type="entry name" value="CheY-like"/>
    <property type="match status" value="1"/>
</dbReference>
<keyword evidence="5" id="KW-0090">Biological rhythms</keyword>
<dbReference type="AlphaFoldDB" id="A0A5B6V4H0"/>
<evidence type="ECO:0000313" key="13">
    <source>
        <dbReference type="EMBL" id="KAA3464109.1"/>
    </source>
</evidence>
<keyword evidence="7 9" id="KW-0539">Nucleus</keyword>
<evidence type="ECO:0000256" key="1">
    <source>
        <dbReference type="ARBA" id="ARBA00004123"/>
    </source>
</evidence>
<dbReference type="PANTHER" id="PTHR43874:SF195">
    <property type="entry name" value="TWO-COMPONENT RESPONSE REGULATOR-LIKE PRR37 ISOFORM X1"/>
    <property type="match status" value="1"/>
</dbReference>
<dbReference type="InterPro" id="IPR010402">
    <property type="entry name" value="CCT_domain"/>
</dbReference>
<evidence type="ECO:0000259" key="11">
    <source>
        <dbReference type="PROSITE" id="PS50110"/>
    </source>
</evidence>
<comment type="caution">
    <text evidence="8">Lacks conserved residue(s) required for the propagation of feature annotation.</text>
</comment>
<evidence type="ECO:0000256" key="6">
    <source>
        <dbReference type="ARBA" id="ARBA00023163"/>
    </source>
</evidence>
<evidence type="ECO:0000256" key="10">
    <source>
        <dbReference type="SAM" id="MobiDB-lite"/>
    </source>
</evidence>
<dbReference type="Proteomes" id="UP000325315">
    <property type="component" value="Unassembled WGS sequence"/>
</dbReference>
<gene>
    <name evidence="13" type="ORF">EPI10_008403</name>
</gene>
<dbReference type="GO" id="GO:0000160">
    <property type="term" value="P:phosphorelay signal transduction system"/>
    <property type="evidence" value="ECO:0007669"/>
    <property type="project" value="UniProtKB-KW"/>
</dbReference>
<dbReference type="InterPro" id="IPR011006">
    <property type="entry name" value="CheY-like_superfamily"/>
</dbReference>
<keyword evidence="3" id="KW-0902">Two-component regulatory system</keyword>
<comment type="subcellular location">
    <subcellularLocation>
        <location evidence="1 9">Nucleus</location>
    </subcellularLocation>
</comment>
<sequence>MGMVQMNNNCPVTGGLVELNTHICDENTNIRDGVTGEGQGLSDEDESRINEDVENRNNGKKAVVQLRGPLVCWERFLPLSINIPLVTAVSNGLLAWKILEDLTNHIDLVLSEVVIPCLSGIGLLCKIMNHKTRKNIPVIMMSSHDSMNIVLKCLSKGAVDFLVKPIRKNELKNLWQHVWRKCHSPSCSGSGSGIQTQKSTKSKTGDSDNNTGNNKEDDIGSVGLNAQDRSDNGSGTQSSWTKRAIEVDSSQPISARDQVMHSRSEVLGNSSVPVTITRERDNRDDELVKGKDLEIGVPKITALQLENPSEKVNTNIAGGNQEKLSELNPSKDDEELEKAQLELTGQKLGVDLVNRAADVIGVISKNTDAQIESAVFDIPDGLPKVSDTKGKVIYKTKEMPSLELSLKRLIDVGDSGTSAHKRNVLRHSDLSAFSRYNSGSTANQAPVGNVGSCSPLDNSLEAANTDSMKNFHSNSNNMPPNQQSNGSSNNNDMGSTTNNAFSKSAVLNDKPVSKTSVPSSAFQPVQKGHATAMQPPAEDKADAAIGKKILAKAKGTDQQVRVQHHHHHYYHYHHHVHKMPQNQKLDNQDDLCQCGSSNMSSAPHVEANAGDHSSNGSAPESNITALNSRGLNLESENGLLGKGGTVGGIGFGGSNGADQNHFAQREAALNKFRQKRKERCFEKKVRYQSRKKLAEQRPRIRGQFIRQACMNDNEQNSIDHIKSTQTSLNLTTYPNPELRW</sequence>
<dbReference type="OrthoDB" id="60033at2759"/>
<evidence type="ECO:0000259" key="12">
    <source>
        <dbReference type="PROSITE" id="PS51017"/>
    </source>
</evidence>
<dbReference type="Pfam" id="PF06203">
    <property type="entry name" value="CCT"/>
    <property type="match status" value="1"/>
</dbReference>
<reference evidence="14" key="1">
    <citation type="journal article" date="2019" name="Plant Biotechnol. J.">
        <title>Genome sequencing of the Australian wild diploid species Gossypium australe highlights disease resistance and delayed gland morphogenesis.</title>
        <authorList>
            <person name="Cai Y."/>
            <person name="Cai X."/>
            <person name="Wang Q."/>
            <person name="Wang P."/>
            <person name="Zhang Y."/>
            <person name="Cai C."/>
            <person name="Xu Y."/>
            <person name="Wang K."/>
            <person name="Zhou Z."/>
            <person name="Wang C."/>
            <person name="Geng S."/>
            <person name="Li B."/>
            <person name="Dong Q."/>
            <person name="Hou Y."/>
            <person name="Wang H."/>
            <person name="Ai P."/>
            <person name="Liu Z."/>
            <person name="Yi F."/>
            <person name="Sun M."/>
            <person name="An G."/>
            <person name="Cheng J."/>
            <person name="Zhang Y."/>
            <person name="Shi Q."/>
            <person name="Xie Y."/>
            <person name="Shi X."/>
            <person name="Chang Y."/>
            <person name="Huang F."/>
            <person name="Chen Y."/>
            <person name="Hong S."/>
            <person name="Mi L."/>
            <person name="Sun Q."/>
            <person name="Zhang L."/>
            <person name="Zhou B."/>
            <person name="Peng R."/>
            <person name="Zhang X."/>
            <person name="Liu F."/>
        </authorList>
    </citation>
    <scope>NUCLEOTIDE SEQUENCE [LARGE SCALE GENOMIC DNA]</scope>
    <source>
        <strain evidence="14">cv. PA1801</strain>
    </source>
</reference>
<accession>A0A5B6V4H0</accession>
<comment type="similarity">
    <text evidence="2">Belongs to the ARR-like family.</text>
</comment>
<proteinExistence type="inferred from homology"/>
<dbReference type="GO" id="GO:0048511">
    <property type="term" value="P:rhythmic process"/>
    <property type="evidence" value="ECO:0007669"/>
    <property type="project" value="UniProtKB-KW"/>
</dbReference>